<organism evidence="1 2">
    <name type="scientific">Alkalicoccobacillus porphyridii</name>
    <dbReference type="NCBI Taxonomy" id="2597270"/>
    <lineage>
        <taxon>Bacteria</taxon>
        <taxon>Bacillati</taxon>
        <taxon>Bacillota</taxon>
        <taxon>Bacilli</taxon>
        <taxon>Bacillales</taxon>
        <taxon>Bacillaceae</taxon>
        <taxon>Alkalicoccobacillus</taxon>
    </lineage>
</organism>
<keyword evidence="2" id="KW-1185">Reference proteome</keyword>
<evidence type="ECO:0000313" key="2">
    <source>
        <dbReference type="Proteomes" id="UP000318521"/>
    </source>
</evidence>
<evidence type="ECO:0000313" key="1">
    <source>
        <dbReference type="EMBL" id="TSB48614.1"/>
    </source>
</evidence>
<dbReference type="Proteomes" id="UP000318521">
    <property type="component" value="Unassembled WGS sequence"/>
</dbReference>
<comment type="caution">
    <text evidence="1">The sequence shown here is derived from an EMBL/GenBank/DDBJ whole genome shotgun (WGS) entry which is preliminary data.</text>
</comment>
<dbReference type="OrthoDB" id="1684493at2"/>
<sequence length="40" mass="4519">MQEAAKRLGLNHPQVLLFSQELDKLHTSLMLKNSKSKQVG</sequence>
<gene>
    <name evidence="1" type="ORF">FN960_01220</name>
</gene>
<dbReference type="InterPro" id="IPR036638">
    <property type="entry name" value="HLH_DNA-bd_sf"/>
</dbReference>
<dbReference type="InterPro" id="IPR018540">
    <property type="entry name" value="Spo0E-like"/>
</dbReference>
<dbReference type="SUPFAM" id="SSF140500">
    <property type="entry name" value="BAS1536-like"/>
    <property type="match status" value="1"/>
</dbReference>
<dbReference type="Pfam" id="PF09388">
    <property type="entry name" value="SpoOE-like"/>
    <property type="match status" value="1"/>
</dbReference>
<dbReference type="InterPro" id="IPR037208">
    <property type="entry name" value="Spo0E-like_sf"/>
</dbReference>
<accession>A0A554A4I8</accession>
<dbReference type="Gene3D" id="4.10.280.10">
    <property type="entry name" value="Helix-loop-helix DNA-binding domain"/>
    <property type="match status" value="1"/>
</dbReference>
<dbReference type="AlphaFoldDB" id="A0A554A4I8"/>
<dbReference type="GO" id="GO:0046983">
    <property type="term" value="F:protein dimerization activity"/>
    <property type="evidence" value="ECO:0007669"/>
    <property type="project" value="InterPro"/>
</dbReference>
<proteinExistence type="predicted"/>
<name>A0A554A4I8_9BACI</name>
<reference evidence="1 2" key="1">
    <citation type="submission" date="2019-07" db="EMBL/GenBank/DDBJ databases">
        <authorList>
            <person name="Park Y.J."/>
            <person name="Jeong S.E."/>
            <person name="Jung H.S."/>
        </authorList>
    </citation>
    <scope>NUCLEOTIDE SEQUENCE [LARGE SCALE GENOMIC DNA]</scope>
    <source>
        <strain evidence="2">P16(2019)</strain>
    </source>
</reference>
<dbReference type="EMBL" id="VLXZ01000001">
    <property type="protein sequence ID" value="TSB48614.1"/>
    <property type="molecule type" value="Genomic_DNA"/>
</dbReference>
<dbReference type="GO" id="GO:0043937">
    <property type="term" value="P:regulation of sporulation"/>
    <property type="evidence" value="ECO:0007669"/>
    <property type="project" value="InterPro"/>
</dbReference>
<protein>
    <submittedName>
        <fullName evidence="1">Aspartyl-phosphate phosphatase Spo0E family protein</fullName>
    </submittedName>
</protein>